<proteinExistence type="predicted"/>
<evidence type="ECO:0000313" key="3">
    <source>
        <dbReference type="Proteomes" id="UP000054383"/>
    </source>
</evidence>
<organism evidence="2 3">
    <name type="scientific">Talaromyces islandicus</name>
    <name type="common">Penicillium islandicum</name>
    <dbReference type="NCBI Taxonomy" id="28573"/>
    <lineage>
        <taxon>Eukaryota</taxon>
        <taxon>Fungi</taxon>
        <taxon>Dikarya</taxon>
        <taxon>Ascomycota</taxon>
        <taxon>Pezizomycotina</taxon>
        <taxon>Eurotiomycetes</taxon>
        <taxon>Eurotiomycetidae</taxon>
        <taxon>Eurotiales</taxon>
        <taxon>Trichocomaceae</taxon>
        <taxon>Talaromyces</taxon>
        <taxon>Talaromyces sect. Islandici</taxon>
    </lineage>
</organism>
<dbReference type="EMBL" id="CVMT01000004">
    <property type="protein sequence ID" value="CRG88350.1"/>
    <property type="molecule type" value="Genomic_DNA"/>
</dbReference>
<feature type="transmembrane region" description="Helical" evidence="1">
    <location>
        <begin position="522"/>
        <end position="541"/>
    </location>
</feature>
<name>A0A0U1M052_TALIS</name>
<gene>
    <name evidence="2" type="ORF">PISL3812_05380</name>
</gene>
<feature type="transmembrane region" description="Helical" evidence="1">
    <location>
        <begin position="436"/>
        <end position="455"/>
    </location>
</feature>
<dbReference type="Proteomes" id="UP000054383">
    <property type="component" value="Unassembled WGS sequence"/>
</dbReference>
<protein>
    <submittedName>
        <fullName evidence="2">Uncharacterized protein</fullName>
    </submittedName>
</protein>
<dbReference type="OrthoDB" id="2624308at2759"/>
<evidence type="ECO:0000256" key="1">
    <source>
        <dbReference type="SAM" id="Phobius"/>
    </source>
</evidence>
<keyword evidence="3" id="KW-1185">Reference proteome</keyword>
<sequence>MTKVARNSLENKPETVRLRPTEGPYRTLRPGRLCKMGEKEAQDLGPNQKVPDYLFVCWTSARFPDLEGHTDSEALQNVSETATKDEELEHYWLSSNCMGENTEINTWRMSDVIRGAKTCNCSSGDKRGPKPLNVVGEMGLPGVSFDGQTTSPLERFNRCQLAMQAWGDQGVVRQLADHFENNLSLGRLEMSTIALRCLYARKLNGYLPGDHAYALMGLARIRPTVNKGDSDFQAFARISLANDNDQLLERLACVLPKTADQPWYDMEDAYGASLWDIYPDCQIAGVGGRDEMIILNNEKAIGYGDTIHVQRDKITIDKEPVPLPEGTKVIVSGETNDEVTIQDDTIVDYVDTLVQKNTIVRIGGLVIAKDDVIDVKRKRAGGDNYNDIIVLTDHPTIVKDYSIVVDGARAANVKWDAFAPVYVQRPWQWSRLLAKIALHTSIFFLILGALFLYLWHWIMHMQDIVTAEFLGINTASPSSPAPAPTAAGPDSSTDTNSLANQANFFMLSLVDMMIHPEVIKGFGILFVAWSGLIILLSPWLIRTLYDGQFSSPQPWLFGFEGYLPIEKLETLIFGNCRNRLRWHPYGPPLSQHKVNEFNECISIDPSTSEEVNQKIEDAKSSTFDKPKALRPPVVVLLLGREGGMQRAMGCSYDWTTGTLIRESVLRMETAVREKMDSIPRVKIGLRTRNIPVRSSTNGSSSASDV</sequence>
<dbReference type="STRING" id="28573.A0A0U1M052"/>
<accession>A0A0U1M052</accession>
<keyword evidence="1" id="KW-0472">Membrane</keyword>
<evidence type="ECO:0000313" key="2">
    <source>
        <dbReference type="EMBL" id="CRG88350.1"/>
    </source>
</evidence>
<keyword evidence="1" id="KW-0812">Transmembrane</keyword>
<dbReference type="AlphaFoldDB" id="A0A0U1M052"/>
<reference evidence="2 3" key="1">
    <citation type="submission" date="2015-04" db="EMBL/GenBank/DDBJ databases">
        <authorList>
            <person name="Syromyatnikov M.Y."/>
            <person name="Popov V.N."/>
        </authorList>
    </citation>
    <scope>NUCLEOTIDE SEQUENCE [LARGE SCALE GENOMIC DNA]</scope>
    <source>
        <strain evidence="2">WF-38-12</strain>
    </source>
</reference>
<keyword evidence="1" id="KW-1133">Transmembrane helix</keyword>